<dbReference type="AlphaFoldDB" id="A0ABD5U8T9"/>
<gene>
    <name evidence="2" type="ORF">ACFQHK_10740</name>
</gene>
<dbReference type="PANTHER" id="PTHR35984:SF1">
    <property type="entry name" value="PERIPLASMIC SERINE PROTEASE"/>
    <property type="match status" value="1"/>
</dbReference>
<keyword evidence="3" id="KW-1185">Reference proteome</keyword>
<dbReference type="Gene3D" id="3.90.226.10">
    <property type="entry name" value="2-enoyl-CoA Hydratase, Chain A, domain 1"/>
    <property type="match status" value="1"/>
</dbReference>
<sequence>MAGSTWSDILQLIAQQRQKGDPNAFDTVRRHYLNQLHQLTERDTILYSTAWTQNQGGSPGLSITNEDVHGFMEAVHGLEGPELDLILHSPGGSAEATEQIVAYLRAKFSEIRIFVPQSAMSAATLMCCAADEVVMGNHSSLGPIDPQIGIQTQTGVRTTAAQAILDQFEMAKSEISTNTDLLAWLPILRQYAPGLVAECEEAKELSIDLAEEWATQYMHGGDPDAEQKARQLAEYLANRREFKSHSRRISREQAAENGFNVTALEDDQDLQDLVLAVFHATSHTHNGTPLVKLIENHTGRAFMKSLGSDAPEQEEKPAPEKEEE</sequence>
<evidence type="ECO:0008006" key="4">
    <source>
        <dbReference type="Google" id="ProtNLM"/>
    </source>
</evidence>
<protein>
    <recommendedName>
        <fullName evidence="4">Serine protease</fullName>
    </recommendedName>
</protein>
<name>A0ABD5U8T9_9EURY</name>
<dbReference type="InterPro" id="IPR002825">
    <property type="entry name" value="Pept_S49_ser-pept_pro"/>
</dbReference>
<dbReference type="Proteomes" id="UP001596406">
    <property type="component" value="Unassembled WGS sequence"/>
</dbReference>
<reference evidence="2 3" key="1">
    <citation type="journal article" date="2019" name="Int. J. Syst. Evol. Microbiol.">
        <title>The Global Catalogue of Microorganisms (GCM) 10K type strain sequencing project: providing services to taxonomists for standard genome sequencing and annotation.</title>
        <authorList>
            <consortium name="The Broad Institute Genomics Platform"/>
            <consortium name="The Broad Institute Genome Sequencing Center for Infectious Disease"/>
            <person name="Wu L."/>
            <person name="Ma J."/>
        </authorList>
    </citation>
    <scope>NUCLEOTIDE SEQUENCE [LARGE SCALE GENOMIC DNA]</scope>
    <source>
        <strain evidence="2 3">PSRA2</strain>
    </source>
</reference>
<feature type="compositionally biased region" description="Basic and acidic residues" evidence="1">
    <location>
        <begin position="313"/>
        <end position="324"/>
    </location>
</feature>
<dbReference type="RefSeq" id="WP_304448658.1">
    <property type="nucleotide sequence ID" value="NZ_JARRAH010000001.1"/>
</dbReference>
<evidence type="ECO:0000313" key="3">
    <source>
        <dbReference type="Proteomes" id="UP001596406"/>
    </source>
</evidence>
<dbReference type="EMBL" id="JBHSXM010000001">
    <property type="protein sequence ID" value="MFC6836985.1"/>
    <property type="molecule type" value="Genomic_DNA"/>
</dbReference>
<proteinExistence type="predicted"/>
<comment type="caution">
    <text evidence="2">The sequence shown here is derived from an EMBL/GenBank/DDBJ whole genome shotgun (WGS) entry which is preliminary data.</text>
</comment>
<feature type="region of interest" description="Disordered" evidence="1">
    <location>
        <begin position="305"/>
        <end position="324"/>
    </location>
</feature>
<accession>A0ABD5U8T9</accession>
<dbReference type="InterPro" id="IPR029045">
    <property type="entry name" value="ClpP/crotonase-like_dom_sf"/>
</dbReference>
<organism evidence="2 3">
    <name type="scientific">Halomarina ordinaria</name>
    <dbReference type="NCBI Taxonomy" id="3033939"/>
    <lineage>
        <taxon>Archaea</taxon>
        <taxon>Methanobacteriati</taxon>
        <taxon>Methanobacteriota</taxon>
        <taxon>Stenosarchaea group</taxon>
        <taxon>Halobacteria</taxon>
        <taxon>Halobacteriales</taxon>
        <taxon>Natronomonadaceae</taxon>
        <taxon>Halomarina</taxon>
    </lineage>
</organism>
<dbReference type="PANTHER" id="PTHR35984">
    <property type="entry name" value="PERIPLASMIC SERINE PROTEASE"/>
    <property type="match status" value="1"/>
</dbReference>
<dbReference type="SUPFAM" id="SSF52096">
    <property type="entry name" value="ClpP/crotonase"/>
    <property type="match status" value="1"/>
</dbReference>
<dbReference type="Pfam" id="PF01972">
    <property type="entry name" value="SDH_protease"/>
    <property type="match status" value="1"/>
</dbReference>
<evidence type="ECO:0000256" key="1">
    <source>
        <dbReference type="SAM" id="MobiDB-lite"/>
    </source>
</evidence>
<evidence type="ECO:0000313" key="2">
    <source>
        <dbReference type="EMBL" id="MFC6836985.1"/>
    </source>
</evidence>